<evidence type="ECO:0000256" key="7">
    <source>
        <dbReference type="ARBA" id="ARBA00022723"/>
    </source>
</evidence>
<comment type="cofactor">
    <cofactor evidence="16">
        <name>Cu cation</name>
        <dbReference type="ChEBI" id="CHEBI:23378"/>
    </cofactor>
    <text evidence="16">Binds a copper A center.</text>
</comment>
<feature type="transmembrane region" description="Helical" evidence="17">
    <location>
        <begin position="43"/>
        <end position="59"/>
    </location>
</feature>
<evidence type="ECO:0000259" key="19">
    <source>
        <dbReference type="PROSITE" id="PS50999"/>
    </source>
</evidence>
<evidence type="ECO:0000256" key="9">
    <source>
        <dbReference type="ARBA" id="ARBA00022842"/>
    </source>
</evidence>
<comment type="subcellular location">
    <subcellularLocation>
        <location evidence="1 16">Mitochondrion inner membrane</location>
        <topology evidence="1 16">Multi-pass membrane protein</topology>
    </subcellularLocation>
</comment>
<evidence type="ECO:0000256" key="12">
    <source>
        <dbReference type="ARBA" id="ARBA00022989"/>
    </source>
</evidence>
<dbReference type="InterPro" id="IPR034210">
    <property type="entry name" value="CcO_II_C"/>
</dbReference>
<evidence type="ECO:0000256" key="6">
    <source>
        <dbReference type="ARBA" id="ARBA00022692"/>
    </source>
</evidence>
<feature type="transmembrane region" description="Helical" evidence="17">
    <location>
        <begin position="79"/>
        <end position="101"/>
    </location>
</feature>
<evidence type="ECO:0000256" key="17">
    <source>
        <dbReference type="SAM" id="Phobius"/>
    </source>
</evidence>
<dbReference type="SUPFAM" id="SSF49503">
    <property type="entry name" value="Cupredoxins"/>
    <property type="match status" value="1"/>
</dbReference>
<dbReference type="SUPFAM" id="SSF81464">
    <property type="entry name" value="Cytochrome c oxidase subunit II-like, transmembrane region"/>
    <property type="match status" value="1"/>
</dbReference>
<dbReference type="InterPro" id="IPR002429">
    <property type="entry name" value="CcO_II-like_C"/>
</dbReference>
<dbReference type="PROSITE" id="PS50857">
    <property type="entry name" value="COX2_CUA"/>
    <property type="match status" value="1"/>
</dbReference>
<comment type="function">
    <text evidence="16">Component of the cytochrome c oxidase, the last enzyme in the mitochondrial electron transport chain which drives oxidative phosphorylation. The respiratory chain contains 3 multisubunit complexes succinate dehydrogenase (complex II, CII), ubiquinol-cytochrome c oxidoreductase (cytochrome b-c1 complex, complex III, CIII) and cytochrome c oxidase (complex IV, CIV), that cooperate to transfer electrons derived from NADH and succinate to molecular oxygen, creating an electrochemical gradient over the inner membrane that drives transmembrane transport and the ATP synthase. Cytochrome c oxidase is the component of the respiratory chain that catalyzes the reduction of oxygen to water. Electrons originating from reduced cytochrome c in the intermembrane space (IMS) are transferred via the dinuclear copper A center (CU(A)) of subunit 2 and heme A of subunit 1 to the active site in subunit 1, a binuclear center (BNC) formed by heme A3 and copper B (CU(B)). The BNC reduces molecular oxygen to 2 water molecules using 4 electrons from cytochrome c in the IMS and 4 protons from the mitochondrial matrix.</text>
</comment>
<dbReference type="InterPro" id="IPR045187">
    <property type="entry name" value="CcO_II"/>
</dbReference>
<evidence type="ECO:0000256" key="10">
    <source>
        <dbReference type="ARBA" id="ARBA00022967"/>
    </source>
</evidence>
<dbReference type="GO" id="GO:0005507">
    <property type="term" value="F:copper ion binding"/>
    <property type="evidence" value="ECO:0007669"/>
    <property type="project" value="InterPro"/>
</dbReference>
<keyword evidence="13 16" id="KW-0186">Copper</keyword>
<dbReference type="InterPro" id="IPR001505">
    <property type="entry name" value="Copper_CuA"/>
</dbReference>
<dbReference type="PRINTS" id="PR01166">
    <property type="entry name" value="CYCOXIDASEII"/>
</dbReference>
<keyword evidence="14 16" id="KW-0472">Membrane</keyword>
<evidence type="ECO:0000256" key="13">
    <source>
        <dbReference type="ARBA" id="ARBA00023008"/>
    </source>
</evidence>
<protein>
    <recommendedName>
        <fullName evidence="3 16">Cytochrome c oxidase subunit 2</fullName>
    </recommendedName>
</protein>
<dbReference type="GeneID" id="24287976"/>
<dbReference type="PANTHER" id="PTHR22888">
    <property type="entry name" value="CYTOCHROME C OXIDASE, SUBUNIT II"/>
    <property type="match status" value="1"/>
</dbReference>
<evidence type="ECO:0000256" key="3">
    <source>
        <dbReference type="ARBA" id="ARBA00015946"/>
    </source>
</evidence>
<dbReference type="Gene3D" id="2.60.40.420">
    <property type="entry name" value="Cupredoxins - blue copper proteins"/>
    <property type="match status" value="1"/>
</dbReference>
<feature type="domain" description="Cytochrome oxidase subunit II transmembrane region profile" evidence="19">
    <location>
        <begin position="17"/>
        <end position="107"/>
    </location>
</feature>
<keyword evidence="7 16" id="KW-0479">Metal-binding</keyword>
<gene>
    <name evidence="20" type="primary">COX2</name>
</gene>
<name>A0A0F7DYF5_CORYC</name>
<dbReference type="InterPro" id="IPR014222">
    <property type="entry name" value="Cyt_c_oxidase_su2"/>
</dbReference>
<dbReference type="FunFam" id="2.60.40.420:FF:000001">
    <property type="entry name" value="Cytochrome c oxidase subunit 2"/>
    <property type="match status" value="1"/>
</dbReference>
<evidence type="ECO:0000256" key="11">
    <source>
        <dbReference type="ARBA" id="ARBA00022982"/>
    </source>
</evidence>
<keyword evidence="5 16" id="KW-0679">Respiratory chain</keyword>
<dbReference type="InterPro" id="IPR036257">
    <property type="entry name" value="Cyt_c_oxidase_su2_TM_sf"/>
</dbReference>
<evidence type="ECO:0000256" key="2">
    <source>
        <dbReference type="ARBA" id="ARBA00007866"/>
    </source>
</evidence>
<comment type="similarity">
    <text evidence="2 16">Belongs to the cytochrome c oxidase subunit 2 family.</text>
</comment>
<comment type="catalytic activity">
    <reaction evidence="15">
        <text>4 Fe(II)-[cytochrome c] + O2 + 8 H(+)(in) = 4 Fe(III)-[cytochrome c] + 2 H2O + 4 H(+)(out)</text>
        <dbReference type="Rhea" id="RHEA:11436"/>
        <dbReference type="Rhea" id="RHEA-COMP:10350"/>
        <dbReference type="Rhea" id="RHEA-COMP:14399"/>
        <dbReference type="ChEBI" id="CHEBI:15377"/>
        <dbReference type="ChEBI" id="CHEBI:15378"/>
        <dbReference type="ChEBI" id="CHEBI:15379"/>
        <dbReference type="ChEBI" id="CHEBI:29033"/>
        <dbReference type="ChEBI" id="CHEBI:29034"/>
        <dbReference type="EC" id="7.1.1.9"/>
    </reaction>
    <physiologicalReaction direction="left-to-right" evidence="15">
        <dbReference type="Rhea" id="RHEA:11437"/>
    </physiologicalReaction>
</comment>
<proteinExistence type="inferred from homology"/>
<organism evidence="20">
    <name type="scientific">Corynactis californica</name>
    <name type="common">Strawberry anemone</name>
    <dbReference type="NCBI Taxonomy" id="44298"/>
    <lineage>
        <taxon>Eukaryota</taxon>
        <taxon>Metazoa</taxon>
        <taxon>Cnidaria</taxon>
        <taxon>Anthozoa</taxon>
        <taxon>Hexacorallia</taxon>
        <taxon>Corallimorpharia</taxon>
        <taxon>Corallimorphidae</taxon>
        <taxon>Corynactis</taxon>
    </lineage>
</organism>
<keyword evidence="6 16" id="KW-0812">Transmembrane</keyword>
<keyword evidence="8 16" id="KW-0999">Mitochondrion inner membrane</keyword>
<evidence type="ECO:0000256" key="4">
    <source>
        <dbReference type="ARBA" id="ARBA00022448"/>
    </source>
</evidence>
<keyword evidence="9" id="KW-0460">Magnesium</keyword>
<dbReference type="CDD" id="cd13912">
    <property type="entry name" value="CcO_II_C"/>
    <property type="match status" value="1"/>
</dbReference>
<dbReference type="Pfam" id="PF00116">
    <property type="entry name" value="COX2"/>
    <property type="match status" value="1"/>
</dbReference>
<dbReference type="RefSeq" id="YP_009139566.1">
    <property type="nucleotide sequence ID" value="NC_027102.1"/>
</dbReference>
<dbReference type="GO" id="GO:0005743">
    <property type="term" value="C:mitochondrial inner membrane"/>
    <property type="evidence" value="ECO:0007669"/>
    <property type="project" value="UniProtKB-SubCell"/>
</dbReference>
<keyword evidence="11 16" id="KW-0249">Electron transport</keyword>
<dbReference type="PROSITE" id="PS50999">
    <property type="entry name" value="COX2_TM"/>
    <property type="match status" value="1"/>
</dbReference>
<evidence type="ECO:0000256" key="16">
    <source>
        <dbReference type="RuleBase" id="RU000457"/>
    </source>
</evidence>
<dbReference type="Gene3D" id="1.10.287.90">
    <property type="match status" value="1"/>
</dbReference>
<dbReference type="PROSITE" id="PS00078">
    <property type="entry name" value="COX2"/>
    <property type="match status" value="1"/>
</dbReference>
<evidence type="ECO:0000256" key="1">
    <source>
        <dbReference type="ARBA" id="ARBA00004448"/>
    </source>
</evidence>
<dbReference type="Pfam" id="PF02790">
    <property type="entry name" value="COX2_TM"/>
    <property type="match status" value="1"/>
</dbReference>
<evidence type="ECO:0000256" key="5">
    <source>
        <dbReference type="ARBA" id="ARBA00022660"/>
    </source>
</evidence>
<dbReference type="GO" id="GO:0004129">
    <property type="term" value="F:cytochrome-c oxidase activity"/>
    <property type="evidence" value="ECO:0007669"/>
    <property type="project" value="UniProtKB-EC"/>
</dbReference>
<sequence>MLKRLFYPFDICGKEDFPEPWHLGLQDAADPVMEEIIFFHDQIMFLLIVIVIAVLWLIVEALRGKSYDRNLIDGTLLEIVWTIIPAIILVFIASPSLKLLYLMDEVVSPSLTIKAIGHQWYWTYEYSDFQEGALEYDSYMVPTSELYSGELRLLEVDNKLVVPINTHVRILVTGADVLHSFAVPALGLKIDAVPGRLNQAGLFIKRSGQFYGQCSELCGANHSFMPIVVRAVSLDTFIDWTIAVREKDDDDYISI</sequence>
<accession>A0A0F7DYF5</accession>
<dbReference type="AlphaFoldDB" id="A0A0F7DYF5"/>
<evidence type="ECO:0000259" key="18">
    <source>
        <dbReference type="PROSITE" id="PS50857"/>
    </source>
</evidence>
<dbReference type="InterPro" id="IPR011759">
    <property type="entry name" value="Cyt_c_oxidase_su2_TM_dom"/>
</dbReference>
<dbReference type="PANTHER" id="PTHR22888:SF9">
    <property type="entry name" value="CYTOCHROME C OXIDASE SUBUNIT 2"/>
    <property type="match status" value="1"/>
</dbReference>
<evidence type="ECO:0000256" key="15">
    <source>
        <dbReference type="ARBA" id="ARBA00049512"/>
    </source>
</evidence>
<dbReference type="GO" id="GO:0016491">
    <property type="term" value="F:oxidoreductase activity"/>
    <property type="evidence" value="ECO:0007669"/>
    <property type="project" value="InterPro"/>
</dbReference>
<reference evidence="20" key="2">
    <citation type="submission" date="2015-03" db="EMBL/GenBank/DDBJ databases">
        <authorList>
            <person name="Lin M.-F."/>
            <person name="Kirahara M.V."/>
            <person name="Luo H."/>
            <person name="Tracey D."/>
            <person name="Geller J."/>
            <person name="Fukami H."/>
            <person name="Miller D.J."/>
            <person name="Chen C.A."/>
        </authorList>
    </citation>
    <scope>NUCLEOTIDE SEQUENCE</scope>
</reference>
<evidence type="ECO:0000256" key="14">
    <source>
        <dbReference type="ARBA" id="ARBA00023136"/>
    </source>
</evidence>
<dbReference type="GO" id="GO:0042773">
    <property type="term" value="P:ATP synthesis coupled electron transport"/>
    <property type="evidence" value="ECO:0007669"/>
    <property type="project" value="TreeGrafter"/>
</dbReference>
<feature type="domain" description="Cytochrome oxidase subunit II copper A binding" evidence="18">
    <location>
        <begin position="108"/>
        <end position="243"/>
    </location>
</feature>
<evidence type="ECO:0000256" key="8">
    <source>
        <dbReference type="ARBA" id="ARBA00022792"/>
    </source>
</evidence>
<evidence type="ECO:0000313" key="20">
    <source>
        <dbReference type="EMBL" id="AKF78568.1"/>
    </source>
</evidence>
<keyword evidence="4 16" id="KW-0813">Transport</keyword>
<keyword evidence="10" id="KW-1278">Translocase</keyword>
<dbReference type="InterPro" id="IPR008972">
    <property type="entry name" value="Cupredoxin"/>
</dbReference>
<keyword evidence="16 20" id="KW-0496">Mitochondrion</keyword>
<reference evidence="20" key="1">
    <citation type="journal article" date="2014" name="Genome Biol. Evol.">
        <title>Mitochondrial genome rearrangements in the scleractinia/corallimorpharia complex: implications for coral phylogeny.</title>
        <authorList>
            <person name="Lin M.F."/>
            <person name="Kitahara M.V."/>
            <person name="Luo H."/>
            <person name="Tracey D."/>
            <person name="Geller J."/>
            <person name="Fukami H."/>
            <person name="Miller D.J."/>
            <person name="Chen C.A."/>
        </authorList>
    </citation>
    <scope>NUCLEOTIDE SEQUENCE</scope>
</reference>
<dbReference type="EMBL" id="KP938436">
    <property type="protein sequence ID" value="AKF78568.1"/>
    <property type="molecule type" value="Genomic_DNA"/>
</dbReference>
<dbReference type="NCBIfam" id="TIGR02866">
    <property type="entry name" value="CoxB"/>
    <property type="match status" value="1"/>
</dbReference>
<geneLocation type="mitochondrion" evidence="20"/>
<keyword evidence="12 17" id="KW-1133">Transmembrane helix</keyword>
<dbReference type="CTD" id="4513"/>